<accession>A0A6B2KZE9</accession>
<sequence length="681" mass="76354">MKDLQLNAKKEGDQLLVKEFPSDLEWLNSKPLGIASHLKGKIVLLDFWTFCCINCLHVLPFLKELEAQYSNEPIVFIGVHSAKFENERNTDAIRNAILKNGIHHPVINDYRMEMWKHMRVSGWPSFAILNPYGELIYLGMGETSKTMVKVMLEASLSVYKEALSHHKIELELEKDKVRSDSQTKSKTQLSYPGKVYVHAETQRLFISDSSNNRVLIFQLQNEENNPKAYLLHEIGSGDANFNPDQQTFNNCSFNNPQGLYYDYDQDVIYLADTDNHCLKAIDLNSFLVKTIAGIGTQGNDYVGGKTSGQELNSPWDICKSPKLDALYVAMAGQHQIWLYNLKTHISHNFAGIGSESSGNSKDLLKSTWAQPSGVCLDNNEECLFIADAESSKIRGIKLKEAESVTFVGGNEVDDDLKAFGDMDGEGKNAKLQHPLAVCWIGDSVKGYDVVVSDTYNHKIKLLSSSSRSIKTWSGSTKGMEDGDLGTAKFNEPSGLSFDPANERIYVSDTNNHSIRRIDIKTGKVQTVSLEFNSKLFSINNSIQNNQQKPFLPETKELDGGTLKISPNTKTGKIRVRLNLPKTAHLNLEAVSLWQLITPYQSQSPSIFSKITKTGIINQTDIIIPYQLQSNNWSSEKCLLELLIYKCTDTDGTCEISQQAIQFSIQPNDQQTQDPQLFLQIP</sequence>
<evidence type="ECO:0000259" key="2">
    <source>
        <dbReference type="PROSITE" id="PS51352"/>
    </source>
</evidence>
<dbReference type="Gene3D" id="3.40.30.10">
    <property type="entry name" value="Glutaredoxin"/>
    <property type="match status" value="1"/>
</dbReference>
<dbReference type="InterPro" id="IPR012336">
    <property type="entry name" value="Thioredoxin-like_fold"/>
</dbReference>
<dbReference type="PROSITE" id="PS51352">
    <property type="entry name" value="THIOREDOXIN_2"/>
    <property type="match status" value="1"/>
</dbReference>
<evidence type="ECO:0000256" key="1">
    <source>
        <dbReference type="ARBA" id="ARBA00022737"/>
    </source>
</evidence>
<dbReference type="InterPro" id="IPR013766">
    <property type="entry name" value="Thioredoxin_domain"/>
</dbReference>
<keyword evidence="1" id="KW-0677">Repeat</keyword>
<dbReference type="EMBL" id="GIBP01001016">
    <property type="protein sequence ID" value="NDV29985.1"/>
    <property type="molecule type" value="Transcribed_RNA"/>
</dbReference>
<dbReference type="InterPro" id="IPR001258">
    <property type="entry name" value="NHL_repeat"/>
</dbReference>
<protein>
    <recommendedName>
        <fullName evidence="2">Thioredoxin domain-containing protein</fullName>
    </recommendedName>
</protein>
<dbReference type="SUPFAM" id="SSF52833">
    <property type="entry name" value="Thioredoxin-like"/>
    <property type="match status" value="1"/>
</dbReference>
<evidence type="ECO:0000313" key="3">
    <source>
        <dbReference type="EMBL" id="NDV29985.1"/>
    </source>
</evidence>
<dbReference type="AlphaFoldDB" id="A0A6B2KZE9"/>
<proteinExistence type="predicted"/>
<name>A0A6B2KZE9_9EUKA</name>
<dbReference type="PANTHER" id="PTHR46388">
    <property type="entry name" value="NHL REPEAT-CONTAINING PROTEIN 2"/>
    <property type="match status" value="1"/>
</dbReference>
<dbReference type="Pfam" id="PF01436">
    <property type="entry name" value="NHL"/>
    <property type="match status" value="2"/>
</dbReference>
<dbReference type="PANTHER" id="PTHR46388:SF2">
    <property type="entry name" value="NHL REPEAT-CONTAINING PROTEIN 2"/>
    <property type="match status" value="1"/>
</dbReference>
<dbReference type="InterPro" id="IPR036249">
    <property type="entry name" value="Thioredoxin-like_sf"/>
</dbReference>
<dbReference type="Pfam" id="PF13905">
    <property type="entry name" value="Thioredoxin_8"/>
    <property type="match status" value="1"/>
</dbReference>
<dbReference type="Gene3D" id="2.40.10.500">
    <property type="match status" value="1"/>
</dbReference>
<feature type="domain" description="Thioredoxin" evidence="2">
    <location>
        <begin position="1"/>
        <end position="157"/>
    </location>
</feature>
<reference evidence="3" key="1">
    <citation type="journal article" date="2020" name="J. Eukaryot. Microbiol.">
        <title>De novo Sequencing, Assembly and Annotation of the Transcriptome for the Free-Living Testate Amoeba Arcella intermedia.</title>
        <authorList>
            <person name="Ribeiro G.M."/>
            <person name="Porfirio-Sousa A.L."/>
            <person name="Maurer-Alcala X.X."/>
            <person name="Katz L.A."/>
            <person name="Lahr D.J.G."/>
        </authorList>
    </citation>
    <scope>NUCLEOTIDE SEQUENCE</scope>
</reference>
<dbReference type="SUPFAM" id="SSF101898">
    <property type="entry name" value="NHL repeat"/>
    <property type="match status" value="1"/>
</dbReference>
<dbReference type="Gene3D" id="2.120.10.30">
    <property type="entry name" value="TolB, C-terminal domain"/>
    <property type="match status" value="2"/>
</dbReference>
<organism evidence="3">
    <name type="scientific">Arcella intermedia</name>
    <dbReference type="NCBI Taxonomy" id="1963864"/>
    <lineage>
        <taxon>Eukaryota</taxon>
        <taxon>Amoebozoa</taxon>
        <taxon>Tubulinea</taxon>
        <taxon>Elardia</taxon>
        <taxon>Arcellinida</taxon>
        <taxon>Sphaerothecina</taxon>
        <taxon>Arcellidae</taxon>
        <taxon>Arcella</taxon>
    </lineage>
</organism>
<dbReference type="InterPro" id="IPR011042">
    <property type="entry name" value="6-blade_b-propeller_TolB-like"/>
</dbReference>